<comment type="caution">
    <text evidence="1">The sequence shown here is derived from an EMBL/GenBank/DDBJ whole genome shotgun (WGS) entry which is preliminary data.</text>
</comment>
<proteinExistence type="predicted"/>
<dbReference type="Proteomes" id="UP000233249">
    <property type="component" value="Unassembled WGS sequence"/>
</dbReference>
<sequence length="132" mass="14725">MTHAISAPVVGATSPYLLHFHDRGQSTGTHHLAYCGQHKRTSKSLLLLAAFNDVHRAHLDHKGMALCLACANEQSRRVQAARANQERVEKLSTLRLRRAELVYQIVDEHITGGNTSHLLDELVRLEAEEDQA</sequence>
<gene>
    <name evidence="1" type="ORF">CXB45_02370</name>
</gene>
<dbReference type="EMBL" id="PJAF01000004">
    <property type="protein sequence ID" value="PKF69342.1"/>
    <property type="molecule type" value="Genomic_DNA"/>
</dbReference>
<evidence type="ECO:0000313" key="1">
    <source>
        <dbReference type="EMBL" id="PKF69342.1"/>
    </source>
</evidence>
<dbReference type="OrthoDB" id="10014434at2"/>
<dbReference type="AlphaFoldDB" id="A0A2N0X9F9"/>
<reference evidence="1 2" key="1">
    <citation type="submission" date="2017-12" db="EMBL/GenBank/DDBJ databases">
        <title>Corynebacterium mastitidis 16-1433 Genome.</title>
        <authorList>
            <person name="Gulvik C.A."/>
        </authorList>
    </citation>
    <scope>NUCLEOTIDE SEQUENCE [LARGE SCALE GENOMIC DNA]</scope>
    <source>
        <strain evidence="1 2">16-1433</strain>
    </source>
</reference>
<protein>
    <submittedName>
        <fullName evidence="1">Uncharacterized protein</fullName>
    </submittedName>
</protein>
<dbReference type="RefSeq" id="WP_101173026.1">
    <property type="nucleotide sequence ID" value="NZ_PJAF01000004.1"/>
</dbReference>
<name>A0A2N0X9F9_9CORY</name>
<organism evidence="1 2">
    <name type="scientific">Corynebacterium mastitidis</name>
    <dbReference type="NCBI Taxonomy" id="161890"/>
    <lineage>
        <taxon>Bacteria</taxon>
        <taxon>Bacillati</taxon>
        <taxon>Actinomycetota</taxon>
        <taxon>Actinomycetes</taxon>
        <taxon>Mycobacteriales</taxon>
        <taxon>Corynebacteriaceae</taxon>
        <taxon>Corynebacterium</taxon>
    </lineage>
</organism>
<evidence type="ECO:0000313" key="2">
    <source>
        <dbReference type="Proteomes" id="UP000233249"/>
    </source>
</evidence>
<accession>A0A2N0X9F9</accession>